<dbReference type="SUPFAM" id="SSF49464">
    <property type="entry name" value="Carboxypeptidase regulatory domain-like"/>
    <property type="match status" value="1"/>
</dbReference>
<name>A0A3N4MLV6_9BACT</name>
<dbReference type="Proteomes" id="UP000279089">
    <property type="component" value="Unassembled WGS sequence"/>
</dbReference>
<evidence type="ECO:0000256" key="3">
    <source>
        <dbReference type="ARBA" id="ARBA00022452"/>
    </source>
</evidence>
<reference evidence="10" key="1">
    <citation type="submission" date="2018-11" db="EMBL/GenBank/DDBJ databases">
        <title>Chitinophaga lutea sp.nov., isolate from arsenic contaminated soil.</title>
        <authorList>
            <person name="Zong Y."/>
        </authorList>
    </citation>
    <scope>NUCLEOTIDE SEQUENCE [LARGE SCALE GENOMIC DNA]</scope>
    <source>
        <strain evidence="10">YLT18</strain>
    </source>
</reference>
<dbReference type="Gene3D" id="2.170.130.10">
    <property type="entry name" value="TonB-dependent receptor, plug domain"/>
    <property type="match status" value="1"/>
</dbReference>
<evidence type="ECO:0000313" key="10">
    <source>
        <dbReference type="Proteomes" id="UP000279089"/>
    </source>
</evidence>
<dbReference type="Gene3D" id="2.60.40.1120">
    <property type="entry name" value="Carboxypeptidase-like, regulatory domain"/>
    <property type="match status" value="1"/>
</dbReference>
<keyword evidence="6 7" id="KW-0998">Cell outer membrane</keyword>
<dbReference type="OrthoDB" id="601301at2"/>
<dbReference type="NCBIfam" id="TIGR04056">
    <property type="entry name" value="OMP_RagA_SusC"/>
    <property type="match status" value="1"/>
</dbReference>
<dbReference type="Gene3D" id="2.40.170.20">
    <property type="entry name" value="TonB-dependent receptor, beta-barrel domain"/>
    <property type="match status" value="1"/>
</dbReference>
<dbReference type="SUPFAM" id="SSF56935">
    <property type="entry name" value="Porins"/>
    <property type="match status" value="1"/>
</dbReference>
<keyword evidence="4 7" id="KW-0812">Transmembrane</keyword>
<dbReference type="NCBIfam" id="TIGR04057">
    <property type="entry name" value="SusC_RagA_signa"/>
    <property type="match status" value="1"/>
</dbReference>
<dbReference type="GO" id="GO:0009279">
    <property type="term" value="C:cell outer membrane"/>
    <property type="evidence" value="ECO:0007669"/>
    <property type="project" value="UniProtKB-SubCell"/>
</dbReference>
<comment type="similarity">
    <text evidence="7">Belongs to the TonB-dependent receptor family.</text>
</comment>
<dbReference type="InterPro" id="IPR023997">
    <property type="entry name" value="TonB-dep_OMP_SusC/RagA_CS"/>
</dbReference>
<organism evidence="9 10">
    <name type="scientific">Chitinophaga barathri</name>
    <dbReference type="NCBI Taxonomy" id="1647451"/>
    <lineage>
        <taxon>Bacteria</taxon>
        <taxon>Pseudomonadati</taxon>
        <taxon>Bacteroidota</taxon>
        <taxon>Chitinophagia</taxon>
        <taxon>Chitinophagales</taxon>
        <taxon>Chitinophagaceae</taxon>
        <taxon>Chitinophaga</taxon>
    </lineage>
</organism>
<keyword evidence="5 7" id="KW-0472">Membrane</keyword>
<dbReference type="InterPro" id="IPR012910">
    <property type="entry name" value="Plug_dom"/>
</dbReference>
<evidence type="ECO:0000256" key="2">
    <source>
        <dbReference type="ARBA" id="ARBA00022448"/>
    </source>
</evidence>
<dbReference type="InterPro" id="IPR039426">
    <property type="entry name" value="TonB-dep_rcpt-like"/>
</dbReference>
<dbReference type="InterPro" id="IPR008969">
    <property type="entry name" value="CarboxyPept-like_regulatory"/>
</dbReference>
<evidence type="ECO:0000256" key="5">
    <source>
        <dbReference type="ARBA" id="ARBA00023136"/>
    </source>
</evidence>
<evidence type="ECO:0000313" key="9">
    <source>
        <dbReference type="EMBL" id="RPD42977.1"/>
    </source>
</evidence>
<keyword evidence="9" id="KW-0675">Receptor</keyword>
<dbReference type="Pfam" id="PF13715">
    <property type="entry name" value="CarbopepD_reg_2"/>
    <property type="match status" value="1"/>
</dbReference>
<dbReference type="PROSITE" id="PS52016">
    <property type="entry name" value="TONB_DEPENDENT_REC_3"/>
    <property type="match status" value="1"/>
</dbReference>
<proteinExistence type="inferred from homology"/>
<evidence type="ECO:0000259" key="8">
    <source>
        <dbReference type="Pfam" id="PF07715"/>
    </source>
</evidence>
<comment type="caution">
    <text evidence="9">The sequence shown here is derived from an EMBL/GenBank/DDBJ whole genome shotgun (WGS) entry which is preliminary data.</text>
</comment>
<dbReference type="InterPro" id="IPR023996">
    <property type="entry name" value="TonB-dep_OMP_SusC/RagA"/>
</dbReference>
<dbReference type="EMBL" id="RMBX01000001">
    <property type="protein sequence ID" value="RPD42977.1"/>
    <property type="molecule type" value="Genomic_DNA"/>
</dbReference>
<dbReference type="FunFam" id="2.170.130.10:FF:000003">
    <property type="entry name" value="SusC/RagA family TonB-linked outer membrane protein"/>
    <property type="match status" value="1"/>
</dbReference>
<evidence type="ECO:0000256" key="4">
    <source>
        <dbReference type="ARBA" id="ARBA00022692"/>
    </source>
</evidence>
<dbReference type="AlphaFoldDB" id="A0A3N4MLV6"/>
<evidence type="ECO:0000256" key="6">
    <source>
        <dbReference type="ARBA" id="ARBA00023237"/>
    </source>
</evidence>
<dbReference type="InterPro" id="IPR037066">
    <property type="entry name" value="Plug_dom_sf"/>
</dbReference>
<gene>
    <name evidence="9" type="ORF">EG028_01415</name>
</gene>
<comment type="subcellular location">
    <subcellularLocation>
        <location evidence="1 7">Cell outer membrane</location>
        <topology evidence="1 7">Multi-pass membrane protein</topology>
    </subcellularLocation>
</comment>
<dbReference type="InterPro" id="IPR036942">
    <property type="entry name" value="Beta-barrel_TonB_sf"/>
</dbReference>
<protein>
    <submittedName>
        <fullName evidence="9">TonB-dependent receptor</fullName>
    </submittedName>
</protein>
<evidence type="ECO:0000256" key="1">
    <source>
        <dbReference type="ARBA" id="ARBA00004571"/>
    </source>
</evidence>
<dbReference type="RefSeq" id="WP_120514249.1">
    <property type="nucleotide sequence ID" value="NZ_QXZY01000001.1"/>
</dbReference>
<sequence>MKRTFTGRNAFIQRWLSAIGFLLIFLIPLQLLAADHTITGQVTDADNGQPVPNVSILIKGTQKGTQTDQTGHFSLSVPDTATLVVSFIGYERQEIPIAGKAVLNIQLRVDARVLSDVVVMGYGTQKRTSLTAAVATLNTADVANKPVVNLTNGVVGRVSGLIATQGSGEPGFDGSNIQIRGVGSIGSTAPLLIVDGVPRDFSRLDPNSIATFTVLKDAAAVAPYGVAGANGVIVVTTKAGKAGKPTLTYNGYYGFQNPTRVPQFVNSYQYALLRNEANANDGQPAAYSEESILKFRDHSDPDGHPNGHPLNDIIKPNRPITYHSLSMSGGNNDYQYFASVGYQRQEGMWGTTYLNKYMANLSITANVTKSTKVSVSANGYVEDQHFPAIGAGSILDQAMRQAPTTPVYYSNGLWSGYIGQSLIGEIYHSGYHLNENSALMTQLAIEQQLPVKGLSIKGVVSYDNGPDPIFGNRTSFQREYRTPIPFWNVDTTKRPYEYVKGIQGNSKAQFYEDFSMNKALTYQGMLNYSGQFGKSNVTGLAVVENRVVKYQTFRAQRINYNLNIDELNFGGPAASDATNSGLSSGQRQLGYVYRIGYSYDNKYLFEAAGRYDGSYLFAPGNRFGFFPAFSAGWRLSEEAFMKDLTWIDNLKIRGSWGQSGAYPSSGGSIQTYQYLSPYNVTGNSAVIGGSATQGINEALQGNPDITWERAKKTNVGFEATFWRGLLGIEADYFSEKRSNMLVSIGNALPAEYGIGTGLINAGVMQNRGVDFTVSSSKTFSNGLRLDVKGTFTFARNKLLTVYENDATYKNPNRRQTGRPNGTQFGLRAIGYFQQGDFDADGSLKDGIPVPTFGTVKPGDIRYEDLLGPEGKPDGRIDANDIARIGYSNTPEIIYGLEPHLSYMGFDLDLLFQGSGNSSLYVSQYFVWPFQSSGSATVLAYEDHWTPTNTDALYPRITGAPTANNTQQSSWWMRNTSYLRLRSAELGYSFSSRTLRNSIRGLRVYVSGQNLFTWTPRIREILDPENNSSNMSYFQQRIITFGINATF</sequence>
<keyword evidence="10" id="KW-1185">Reference proteome</keyword>
<feature type="domain" description="TonB-dependent receptor plug" evidence="8">
    <location>
        <begin position="129"/>
        <end position="232"/>
    </location>
</feature>
<accession>A0A3N4MLV6</accession>
<evidence type="ECO:0000256" key="7">
    <source>
        <dbReference type="PROSITE-ProRule" id="PRU01360"/>
    </source>
</evidence>
<dbReference type="Pfam" id="PF07715">
    <property type="entry name" value="Plug"/>
    <property type="match status" value="1"/>
</dbReference>
<keyword evidence="3 7" id="KW-1134">Transmembrane beta strand</keyword>
<keyword evidence="2 7" id="KW-0813">Transport</keyword>